<keyword evidence="3" id="KW-1185">Reference proteome</keyword>
<evidence type="ECO:0000256" key="1">
    <source>
        <dbReference type="SAM" id="SignalP"/>
    </source>
</evidence>
<feature type="signal peptide" evidence="1">
    <location>
        <begin position="1"/>
        <end position="32"/>
    </location>
</feature>
<organism evidence="2 3">
    <name type="scientific">Caerostris darwini</name>
    <dbReference type="NCBI Taxonomy" id="1538125"/>
    <lineage>
        <taxon>Eukaryota</taxon>
        <taxon>Metazoa</taxon>
        <taxon>Ecdysozoa</taxon>
        <taxon>Arthropoda</taxon>
        <taxon>Chelicerata</taxon>
        <taxon>Arachnida</taxon>
        <taxon>Araneae</taxon>
        <taxon>Araneomorphae</taxon>
        <taxon>Entelegynae</taxon>
        <taxon>Araneoidea</taxon>
        <taxon>Araneidae</taxon>
        <taxon>Caerostris</taxon>
    </lineage>
</organism>
<reference evidence="2 3" key="1">
    <citation type="submission" date="2021-06" db="EMBL/GenBank/DDBJ databases">
        <title>Caerostris darwini draft genome.</title>
        <authorList>
            <person name="Kono N."/>
            <person name="Arakawa K."/>
        </authorList>
    </citation>
    <scope>NUCLEOTIDE SEQUENCE [LARGE SCALE GENOMIC DNA]</scope>
</reference>
<dbReference type="AlphaFoldDB" id="A0AAV4T8I9"/>
<feature type="chain" id="PRO_5043955004" evidence="1">
    <location>
        <begin position="33"/>
        <end position="121"/>
    </location>
</feature>
<comment type="caution">
    <text evidence="2">The sequence shown here is derived from an EMBL/GenBank/DDBJ whole genome shotgun (WGS) entry which is preliminary data.</text>
</comment>
<dbReference type="EMBL" id="BPLQ01009086">
    <property type="protein sequence ID" value="GIY41611.1"/>
    <property type="molecule type" value="Genomic_DNA"/>
</dbReference>
<accession>A0AAV4T8I9</accession>
<evidence type="ECO:0000313" key="3">
    <source>
        <dbReference type="Proteomes" id="UP001054837"/>
    </source>
</evidence>
<dbReference type="Proteomes" id="UP001054837">
    <property type="component" value="Unassembled WGS sequence"/>
</dbReference>
<gene>
    <name evidence="2" type="ORF">CDAR_559071</name>
</gene>
<evidence type="ECO:0000313" key="2">
    <source>
        <dbReference type="EMBL" id="GIY41611.1"/>
    </source>
</evidence>
<sequence length="121" mass="13540">MKWCSDTESLQDMQYLHLIFVLILLLEGEKKAKVQGSKVCPKQPIEGCPNHVTLCCDTNECEKGEVCCFQEEGCKTACMKPVKNGENGAIFLDKNTCEDFKKAPKNISKVDIKAHRSAMIL</sequence>
<protein>
    <submittedName>
        <fullName evidence="2">Uncharacterized protein</fullName>
    </submittedName>
</protein>
<keyword evidence="1" id="KW-0732">Signal</keyword>
<name>A0AAV4T8I9_9ARAC</name>
<proteinExistence type="predicted"/>